<dbReference type="STRING" id="933084.A0A067Q9Y3"/>
<evidence type="ECO:0000256" key="5">
    <source>
        <dbReference type="ARBA" id="ARBA00023136"/>
    </source>
</evidence>
<evidence type="ECO:0000256" key="4">
    <source>
        <dbReference type="ARBA" id="ARBA00022729"/>
    </source>
</evidence>
<feature type="transmembrane region" description="Helical" evidence="8">
    <location>
        <begin position="194"/>
        <end position="212"/>
    </location>
</feature>
<protein>
    <recommendedName>
        <fullName evidence="10">Copper acquisition factor BIM1-like domain-containing protein</fullName>
    </recommendedName>
</protein>
<evidence type="ECO:0000256" key="8">
    <source>
        <dbReference type="SAM" id="Phobius"/>
    </source>
</evidence>
<keyword evidence="3" id="KW-0336">GPI-anchor</keyword>
<dbReference type="GO" id="GO:0098552">
    <property type="term" value="C:side of membrane"/>
    <property type="evidence" value="ECO:0007669"/>
    <property type="project" value="UniProtKB-KW"/>
</dbReference>
<keyword evidence="5 8" id="KW-0472">Membrane</keyword>
<dbReference type="InterPro" id="IPR046936">
    <property type="entry name" value="BIM1-like"/>
</dbReference>
<dbReference type="HOGENOM" id="CLU_070647_3_0_1"/>
<evidence type="ECO:0000256" key="1">
    <source>
        <dbReference type="ARBA" id="ARBA00004609"/>
    </source>
</evidence>
<feature type="domain" description="Copper acquisition factor BIM1-like" evidence="10">
    <location>
        <begin position="17"/>
        <end position="167"/>
    </location>
</feature>
<evidence type="ECO:0000256" key="2">
    <source>
        <dbReference type="ARBA" id="ARBA00022475"/>
    </source>
</evidence>
<dbReference type="CDD" id="cd21176">
    <property type="entry name" value="LPMO_auxiliary-like"/>
    <property type="match status" value="1"/>
</dbReference>
<keyword evidence="12" id="KW-1185">Reference proteome</keyword>
<keyword evidence="8" id="KW-1133">Transmembrane helix</keyword>
<evidence type="ECO:0000313" key="12">
    <source>
        <dbReference type="Proteomes" id="UP000027265"/>
    </source>
</evidence>
<dbReference type="InParanoid" id="A0A067Q9Y3"/>
<evidence type="ECO:0000259" key="10">
    <source>
        <dbReference type="Pfam" id="PF20238"/>
    </source>
</evidence>
<dbReference type="GO" id="GO:0005886">
    <property type="term" value="C:plasma membrane"/>
    <property type="evidence" value="ECO:0007669"/>
    <property type="project" value="UniProtKB-SubCell"/>
</dbReference>
<proteinExistence type="predicted"/>
<evidence type="ECO:0000256" key="7">
    <source>
        <dbReference type="ARBA" id="ARBA00023288"/>
    </source>
</evidence>
<evidence type="ECO:0000313" key="11">
    <source>
        <dbReference type="EMBL" id="KDQ63868.1"/>
    </source>
</evidence>
<keyword evidence="6" id="KW-0325">Glycoprotein</keyword>
<dbReference type="OrthoDB" id="2146436at2759"/>
<evidence type="ECO:0000256" key="9">
    <source>
        <dbReference type="SAM" id="SignalP"/>
    </source>
</evidence>
<keyword evidence="7" id="KW-0449">Lipoprotein</keyword>
<dbReference type="PANTHER" id="PTHR34992:SF1">
    <property type="entry name" value="COPPER ACQUISITION FACTOR BIM1-LIKE DOMAIN-CONTAINING PROTEIN"/>
    <property type="match status" value="1"/>
</dbReference>
<name>A0A067Q9Y3_9AGAM</name>
<evidence type="ECO:0000256" key="6">
    <source>
        <dbReference type="ARBA" id="ARBA00023180"/>
    </source>
</evidence>
<keyword evidence="2" id="KW-1003">Cell membrane</keyword>
<keyword evidence="8" id="KW-0812">Transmembrane</keyword>
<reference evidence="12" key="1">
    <citation type="journal article" date="2014" name="Proc. Natl. Acad. Sci. U.S.A.">
        <title>Extensive sampling of basidiomycete genomes demonstrates inadequacy of the white-rot/brown-rot paradigm for wood decay fungi.</title>
        <authorList>
            <person name="Riley R."/>
            <person name="Salamov A.A."/>
            <person name="Brown D.W."/>
            <person name="Nagy L.G."/>
            <person name="Floudas D."/>
            <person name="Held B.W."/>
            <person name="Levasseur A."/>
            <person name="Lombard V."/>
            <person name="Morin E."/>
            <person name="Otillar R."/>
            <person name="Lindquist E.A."/>
            <person name="Sun H."/>
            <person name="LaButti K.M."/>
            <person name="Schmutz J."/>
            <person name="Jabbour D."/>
            <person name="Luo H."/>
            <person name="Baker S.E."/>
            <person name="Pisabarro A.G."/>
            <person name="Walton J.D."/>
            <person name="Blanchette R.A."/>
            <person name="Henrissat B."/>
            <person name="Martin F."/>
            <person name="Cullen D."/>
            <person name="Hibbett D.S."/>
            <person name="Grigoriev I.V."/>
        </authorList>
    </citation>
    <scope>NUCLEOTIDE SEQUENCE [LARGE SCALE GENOMIC DNA]</scope>
    <source>
        <strain evidence="12">MUCL 33604</strain>
    </source>
</reference>
<feature type="chain" id="PRO_5001647391" description="Copper acquisition factor BIM1-like domain-containing protein" evidence="9">
    <location>
        <begin position="19"/>
        <end position="213"/>
    </location>
</feature>
<dbReference type="InterPro" id="IPR046530">
    <property type="entry name" value="BIM1-like_dom"/>
</dbReference>
<organism evidence="11 12">
    <name type="scientific">Jaapia argillacea MUCL 33604</name>
    <dbReference type="NCBI Taxonomy" id="933084"/>
    <lineage>
        <taxon>Eukaryota</taxon>
        <taxon>Fungi</taxon>
        <taxon>Dikarya</taxon>
        <taxon>Basidiomycota</taxon>
        <taxon>Agaricomycotina</taxon>
        <taxon>Agaricomycetes</taxon>
        <taxon>Agaricomycetidae</taxon>
        <taxon>Jaapiales</taxon>
        <taxon>Jaapiaceae</taxon>
        <taxon>Jaapia</taxon>
    </lineage>
</organism>
<dbReference type="PANTHER" id="PTHR34992">
    <property type="entry name" value="HYPHAL ANASTAMOSIS-7 PROTEIN"/>
    <property type="match status" value="1"/>
</dbReference>
<keyword evidence="4 9" id="KW-0732">Signal</keyword>
<gene>
    <name evidence="11" type="ORF">JAAARDRAFT_29920</name>
</gene>
<feature type="signal peptide" evidence="9">
    <location>
        <begin position="1"/>
        <end position="18"/>
    </location>
</feature>
<dbReference type="AlphaFoldDB" id="A0A067Q9Y3"/>
<dbReference type="Proteomes" id="UP000027265">
    <property type="component" value="Unassembled WGS sequence"/>
</dbReference>
<dbReference type="EMBL" id="KL197710">
    <property type="protein sequence ID" value="KDQ63868.1"/>
    <property type="molecule type" value="Genomic_DNA"/>
</dbReference>
<comment type="subcellular location">
    <subcellularLocation>
        <location evidence="1">Cell membrane</location>
        <topology evidence="1">Lipid-anchor</topology>
        <topology evidence="1">GPI-anchor</topology>
    </subcellularLocation>
</comment>
<dbReference type="Pfam" id="PF20238">
    <property type="entry name" value="BIM1-like_dom"/>
    <property type="match status" value="1"/>
</dbReference>
<evidence type="ECO:0000256" key="3">
    <source>
        <dbReference type="ARBA" id="ARBA00022622"/>
    </source>
</evidence>
<accession>A0A067Q9Y3</accession>
<sequence>MRLVFLTLISSLVALVHAHFQLQYPIPRGPFVEDSEPTFCDGYANVTANRTVFPLNSAFIELNSEHTSWIIGVIISTAQDPTSFNDFHDPKNSSAFYQVMPFNQQSGEGLFCLPINLGSFGIADGTNATIQVIFDGSDGILYQCADLTLSSSATVPTGTASGCKNLTVTSTAAALPTSTTFASSANAPQVSINMMGPVMLFGSMVLGMVLAFL</sequence>